<sequence>MNLILSAVVALMLDLLTACASTDWVHPTKPSSEFTTDYNRCQTLVLRDPKLQQGSQLMILNATERCVQREGWRLVEKD</sequence>
<dbReference type="AlphaFoldDB" id="A0A0K2GC59"/>
<dbReference type="STRING" id="42253.NITMOv2_2123"/>
<name>A0A0K2GC59_NITMO</name>
<dbReference type="PATRIC" id="fig|42253.5.peg.2092"/>
<evidence type="ECO:0008006" key="4">
    <source>
        <dbReference type="Google" id="ProtNLM"/>
    </source>
</evidence>
<dbReference type="Proteomes" id="UP000069205">
    <property type="component" value="Chromosome"/>
</dbReference>
<organism evidence="2 3">
    <name type="scientific">Nitrospira moscoviensis</name>
    <dbReference type="NCBI Taxonomy" id="42253"/>
    <lineage>
        <taxon>Bacteria</taxon>
        <taxon>Pseudomonadati</taxon>
        <taxon>Nitrospirota</taxon>
        <taxon>Nitrospiria</taxon>
        <taxon>Nitrospirales</taxon>
        <taxon>Nitrospiraceae</taxon>
        <taxon>Nitrospira</taxon>
    </lineage>
</organism>
<gene>
    <name evidence="2" type="ORF">NITMOv2_2123</name>
</gene>
<evidence type="ECO:0000313" key="2">
    <source>
        <dbReference type="EMBL" id="ALA58540.1"/>
    </source>
</evidence>
<evidence type="ECO:0000313" key="3">
    <source>
        <dbReference type="Proteomes" id="UP000069205"/>
    </source>
</evidence>
<dbReference type="OrthoDB" id="9809891at2"/>
<proteinExistence type="predicted"/>
<dbReference type="KEGG" id="nmv:NITMOv2_2123"/>
<evidence type="ECO:0000256" key="1">
    <source>
        <dbReference type="SAM" id="SignalP"/>
    </source>
</evidence>
<protein>
    <recommendedName>
        <fullName evidence="4">Lipoprotein</fullName>
    </recommendedName>
</protein>
<feature type="chain" id="PRO_5005476717" description="Lipoprotein" evidence="1">
    <location>
        <begin position="21"/>
        <end position="78"/>
    </location>
</feature>
<keyword evidence="1" id="KW-0732">Signal</keyword>
<accession>A0A0K2GC59</accession>
<feature type="signal peptide" evidence="1">
    <location>
        <begin position="1"/>
        <end position="20"/>
    </location>
</feature>
<keyword evidence="3" id="KW-1185">Reference proteome</keyword>
<dbReference type="EMBL" id="CP011801">
    <property type="protein sequence ID" value="ALA58540.1"/>
    <property type="molecule type" value="Genomic_DNA"/>
</dbReference>
<reference evidence="2 3" key="1">
    <citation type="journal article" date="2015" name="Proc. Natl. Acad. Sci. U.S.A.">
        <title>Expanded metabolic versatility of ubiquitous nitrite-oxidizing bacteria from the genus Nitrospira.</title>
        <authorList>
            <person name="Koch H."/>
            <person name="Lucker S."/>
            <person name="Albertsen M."/>
            <person name="Kitzinger K."/>
            <person name="Herbold C."/>
            <person name="Spieck E."/>
            <person name="Nielsen P.H."/>
            <person name="Wagner M."/>
            <person name="Daims H."/>
        </authorList>
    </citation>
    <scope>NUCLEOTIDE SEQUENCE [LARGE SCALE GENOMIC DNA]</scope>
    <source>
        <strain evidence="2 3">NSP M-1</strain>
    </source>
</reference>
<dbReference type="RefSeq" id="WP_053379692.1">
    <property type="nucleotide sequence ID" value="NZ_CP011801.1"/>
</dbReference>